<dbReference type="RefSeq" id="WP_229536281.1">
    <property type="nucleotide sequence ID" value="NZ_JAJHJB010000030.1"/>
</dbReference>
<name>A0ABS8HVR7_9FIRM</name>
<gene>
    <name evidence="1" type="ORF">LMF89_18175</name>
</gene>
<accession>A0ABS8HVR7</accession>
<keyword evidence="2" id="KW-1185">Reference proteome</keyword>
<dbReference type="Proteomes" id="UP001165492">
    <property type="component" value="Unassembled WGS sequence"/>
</dbReference>
<evidence type="ECO:0000313" key="1">
    <source>
        <dbReference type="EMBL" id="MCC5467265.1"/>
    </source>
</evidence>
<organism evidence="1 2">
    <name type="scientific">Pelosinus baikalensis</name>
    <dbReference type="NCBI Taxonomy" id="2892015"/>
    <lineage>
        <taxon>Bacteria</taxon>
        <taxon>Bacillati</taxon>
        <taxon>Bacillota</taxon>
        <taxon>Negativicutes</taxon>
        <taxon>Selenomonadales</taxon>
        <taxon>Sporomusaceae</taxon>
        <taxon>Pelosinus</taxon>
    </lineage>
</organism>
<proteinExistence type="predicted"/>
<comment type="caution">
    <text evidence="1">The sequence shown here is derived from an EMBL/GenBank/DDBJ whole genome shotgun (WGS) entry which is preliminary data.</text>
</comment>
<protein>
    <submittedName>
        <fullName evidence="1">Uncharacterized protein</fullName>
    </submittedName>
</protein>
<dbReference type="EMBL" id="JAJHJB010000030">
    <property type="protein sequence ID" value="MCC5467265.1"/>
    <property type="molecule type" value="Genomic_DNA"/>
</dbReference>
<sequence length="127" mass="14919">MTRRKELTVKLNIKAFEENQKKYNLNEEGKCAECMEISPSQLWKVKTGIHDPGKDFIAGALKAFPNTSFDELFSLPGVSRQRDEFKIKRYRRWCRFDCFVNDRRNQADVSLSFKANHCKSVIVNRVR</sequence>
<reference evidence="1" key="1">
    <citation type="submission" date="2021-11" db="EMBL/GenBank/DDBJ databases">
        <title>Description of a new species Pelosinus isolated from the bottom sediments of Lake Baikal.</title>
        <authorList>
            <person name="Zakharyuk A."/>
        </authorList>
    </citation>
    <scope>NUCLEOTIDE SEQUENCE</scope>
    <source>
        <strain evidence="1">Bkl1</strain>
    </source>
</reference>
<evidence type="ECO:0000313" key="2">
    <source>
        <dbReference type="Proteomes" id="UP001165492"/>
    </source>
</evidence>